<feature type="transmembrane region" description="Helical" evidence="10">
    <location>
        <begin position="20"/>
        <end position="41"/>
    </location>
</feature>
<dbReference type="Pfam" id="PF00664">
    <property type="entry name" value="ABC_membrane"/>
    <property type="match status" value="1"/>
</dbReference>
<keyword evidence="2" id="KW-0813">Transport</keyword>
<evidence type="ECO:0000259" key="11">
    <source>
        <dbReference type="PROSITE" id="PS50893"/>
    </source>
</evidence>
<keyword evidence="3" id="KW-1003">Cell membrane</keyword>
<evidence type="ECO:0000256" key="2">
    <source>
        <dbReference type="ARBA" id="ARBA00022448"/>
    </source>
</evidence>
<sequence length="605" mass="66520">MLKTLSKSLREYKRTSVFAVLLTITEVVFEIIIPSCMAYLIDLGIERGAMQTVFKYGAALLVFALMQLSTGVFSAVTAAKASAGFAANLRQDMYDNVQTFSFSNIDKFSTSSIITRLTTDVTNVLNSYQMLVKLAVRAPGMMLFAMIASFRISREISMIFLFMIPFLGLGIYFIIRNVHPIFTAVFKTYDKLNNVVQENVRGVRAVKSFNRQEYEIAKFEKISESIYRGFSKGEQYITLMMPLMQFCIYTCMILISWFGARAIVASGNDAAQGLTTGSLMALFSYATQIMMSLMMFSMVFVMITISRSSAERIAEVLNEHPDIKNPEHPVMAVKNGEIQFAHADFMYTAGADKKVIDDANISIRSGETVGIIGGTGSSKTSFVQLIPRLYDVTAGSVCVGGVNVKDYDIKTLRDAVAMVLQKNELFSGTVKDNLKWGNEHASDAEIAEACRLACAAEFVEAMPDGYNSHIEQGGANVSGGQKQRLCIARALLKKPKILILDDSTSAVDTKTDALIQKSFKEFLPETTKIIIAQRISSVQHADKILVFDSGSITAVGTHDELLQTSAIYKEVFETQSKGTDDIATNSVTNDYGKASKTEAFGGSDE</sequence>
<keyword evidence="5" id="KW-0547">Nucleotide-binding</keyword>
<dbReference type="SUPFAM" id="SSF90123">
    <property type="entry name" value="ABC transporter transmembrane region"/>
    <property type="match status" value="1"/>
</dbReference>
<dbReference type="GO" id="GO:0015421">
    <property type="term" value="F:ABC-type oligopeptide transporter activity"/>
    <property type="evidence" value="ECO:0007669"/>
    <property type="project" value="TreeGrafter"/>
</dbReference>
<keyword evidence="4 10" id="KW-0812">Transmembrane</keyword>
<dbReference type="FunFam" id="3.40.50.300:FF:000221">
    <property type="entry name" value="Multidrug ABC transporter ATP-binding protein"/>
    <property type="match status" value="1"/>
</dbReference>
<feature type="region of interest" description="Disordered" evidence="9">
    <location>
        <begin position="583"/>
        <end position="605"/>
    </location>
</feature>
<feature type="transmembrane region" description="Helical" evidence="10">
    <location>
        <begin position="53"/>
        <end position="76"/>
    </location>
</feature>
<dbReference type="PANTHER" id="PTHR43394">
    <property type="entry name" value="ATP-DEPENDENT PERMEASE MDL1, MITOCHONDRIAL"/>
    <property type="match status" value="1"/>
</dbReference>
<dbReference type="Proteomes" id="UP000014605">
    <property type="component" value="Unassembled WGS sequence"/>
</dbReference>
<keyword evidence="6" id="KW-0067">ATP-binding</keyword>
<dbReference type="GO" id="GO:0016887">
    <property type="term" value="F:ATP hydrolysis activity"/>
    <property type="evidence" value="ECO:0007669"/>
    <property type="project" value="InterPro"/>
</dbReference>
<reference evidence="13 14" key="1">
    <citation type="submission" date="2013-04" db="EMBL/GenBank/DDBJ databases">
        <title>The Genome Sequence of Treponema vincentii F0403.</title>
        <authorList>
            <consortium name="The Broad Institute Genomics Platform"/>
            <person name="Earl A."/>
            <person name="Ward D."/>
            <person name="Feldgarden M."/>
            <person name="Gevers D."/>
            <person name="Leonetti C."/>
            <person name="Izard J."/>
            <person name="Walker B."/>
            <person name="Young S."/>
            <person name="Zeng Q."/>
            <person name="Gargeya S."/>
            <person name="Fitzgerald M."/>
            <person name="Haas B."/>
            <person name="Abouelleil A."/>
            <person name="Allen A.W."/>
            <person name="Alvarado L."/>
            <person name="Arachchi H.M."/>
            <person name="Berlin A.M."/>
            <person name="Chapman S.B."/>
            <person name="Gainer-Dewar J."/>
            <person name="Goldberg J."/>
            <person name="Griggs A."/>
            <person name="Gujja S."/>
            <person name="Hansen M."/>
            <person name="Howarth C."/>
            <person name="Imamovic A."/>
            <person name="Ireland A."/>
            <person name="Larimer J."/>
            <person name="McCowan C."/>
            <person name="Murphy C."/>
            <person name="Pearson M."/>
            <person name="Poon T.W."/>
            <person name="Priest M."/>
            <person name="Roberts A."/>
            <person name="Saif S."/>
            <person name="Shea T."/>
            <person name="Sisk P."/>
            <person name="Sykes S."/>
            <person name="Wortman J."/>
            <person name="Nusbaum C."/>
            <person name="Birren B."/>
        </authorList>
    </citation>
    <scope>NUCLEOTIDE SEQUENCE [LARGE SCALE GENOMIC DNA]</scope>
    <source>
        <strain evidence="13 14">F0403</strain>
    </source>
</reference>
<comment type="subcellular location">
    <subcellularLocation>
        <location evidence="1">Cell membrane</location>
        <topology evidence="1">Multi-pass membrane protein</topology>
    </subcellularLocation>
</comment>
<feature type="domain" description="ABC transporter" evidence="11">
    <location>
        <begin position="338"/>
        <end position="574"/>
    </location>
</feature>
<protein>
    <recommendedName>
        <fullName evidence="15">ABC transporter ATP-binding protein</fullName>
    </recommendedName>
</protein>
<dbReference type="GO" id="GO:0005524">
    <property type="term" value="F:ATP binding"/>
    <property type="evidence" value="ECO:0007669"/>
    <property type="project" value="UniProtKB-KW"/>
</dbReference>
<dbReference type="SMART" id="SM00382">
    <property type="entry name" value="AAA"/>
    <property type="match status" value="1"/>
</dbReference>
<dbReference type="GeneID" id="301461414"/>
<dbReference type="Gene3D" id="3.40.50.300">
    <property type="entry name" value="P-loop containing nucleotide triphosphate hydrolases"/>
    <property type="match status" value="1"/>
</dbReference>
<dbReference type="CDD" id="cd18548">
    <property type="entry name" value="ABC_6TM_Tm287_like"/>
    <property type="match status" value="1"/>
</dbReference>
<evidence type="ECO:0000259" key="12">
    <source>
        <dbReference type="PROSITE" id="PS50929"/>
    </source>
</evidence>
<keyword evidence="8 10" id="KW-0472">Membrane</keyword>
<dbReference type="InterPro" id="IPR036640">
    <property type="entry name" value="ABC1_TM_sf"/>
</dbReference>
<dbReference type="HOGENOM" id="CLU_000604_84_3_12"/>
<proteinExistence type="predicted"/>
<evidence type="ECO:0000256" key="9">
    <source>
        <dbReference type="SAM" id="MobiDB-lite"/>
    </source>
</evidence>
<name>S3LAC7_9SPIR</name>
<feature type="transmembrane region" description="Helical" evidence="10">
    <location>
        <begin position="279"/>
        <end position="303"/>
    </location>
</feature>
<evidence type="ECO:0000256" key="1">
    <source>
        <dbReference type="ARBA" id="ARBA00004651"/>
    </source>
</evidence>
<organism evidence="13 14">
    <name type="scientific">Treponema vincentii F0403</name>
    <dbReference type="NCBI Taxonomy" id="1125702"/>
    <lineage>
        <taxon>Bacteria</taxon>
        <taxon>Pseudomonadati</taxon>
        <taxon>Spirochaetota</taxon>
        <taxon>Spirochaetia</taxon>
        <taxon>Spirochaetales</taxon>
        <taxon>Treponemataceae</taxon>
        <taxon>Treponema</taxon>
    </lineage>
</organism>
<dbReference type="EMBL" id="ATFC01000008">
    <property type="protein sequence ID" value="EPF46670.1"/>
    <property type="molecule type" value="Genomic_DNA"/>
</dbReference>
<dbReference type="GO" id="GO:0005886">
    <property type="term" value="C:plasma membrane"/>
    <property type="evidence" value="ECO:0007669"/>
    <property type="project" value="UniProtKB-SubCell"/>
</dbReference>
<feature type="transmembrane region" description="Helical" evidence="10">
    <location>
        <begin position="236"/>
        <end position="259"/>
    </location>
</feature>
<dbReference type="SUPFAM" id="SSF52540">
    <property type="entry name" value="P-loop containing nucleoside triphosphate hydrolases"/>
    <property type="match status" value="1"/>
</dbReference>
<dbReference type="Pfam" id="PF00005">
    <property type="entry name" value="ABC_tran"/>
    <property type="match status" value="1"/>
</dbReference>
<feature type="domain" description="ABC transmembrane type-1" evidence="12">
    <location>
        <begin position="17"/>
        <end position="304"/>
    </location>
</feature>
<evidence type="ECO:0000256" key="8">
    <source>
        <dbReference type="ARBA" id="ARBA00023136"/>
    </source>
</evidence>
<keyword evidence="14" id="KW-1185">Reference proteome</keyword>
<dbReference type="InterPro" id="IPR011527">
    <property type="entry name" value="ABC1_TM_dom"/>
</dbReference>
<evidence type="ECO:0000256" key="6">
    <source>
        <dbReference type="ARBA" id="ARBA00022840"/>
    </source>
</evidence>
<dbReference type="InterPro" id="IPR039421">
    <property type="entry name" value="Type_1_exporter"/>
</dbReference>
<dbReference type="InterPro" id="IPR027417">
    <property type="entry name" value="P-loop_NTPase"/>
</dbReference>
<dbReference type="PATRIC" id="fig|1125702.3.peg.1291"/>
<gene>
    <name evidence="13" type="ORF">HMPREF1222_01246</name>
</gene>
<dbReference type="PANTHER" id="PTHR43394:SF1">
    <property type="entry name" value="ATP-BINDING CASSETTE SUB-FAMILY B MEMBER 10, MITOCHONDRIAL"/>
    <property type="match status" value="1"/>
</dbReference>
<dbReference type="InterPro" id="IPR017871">
    <property type="entry name" value="ABC_transporter-like_CS"/>
</dbReference>
<evidence type="ECO:0008006" key="15">
    <source>
        <dbReference type="Google" id="ProtNLM"/>
    </source>
</evidence>
<dbReference type="InterPro" id="IPR003593">
    <property type="entry name" value="AAA+_ATPase"/>
</dbReference>
<evidence type="ECO:0000256" key="5">
    <source>
        <dbReference type="ARBA" id="ARBA00022741"/>
    </source>
</evidence>
<dbReference type="Gene3D" id="1.20.1560.10">
    <property type="entry name" value="ABC transporter type 1, transmembrane domain"/>
    <property type="match status" value="1"/>
</dbReference>
<evidence type="ECO:0000313" key="13">
    <source>
        <dbReference type="EMBL" id="EPF46670.1"/>
    </source>
</evidence>
<dbReference type="PROSITE" id="PS50929">
    <property type="entry name" value="ABC_TM1F"/>
    <property type="match status" value="1"/>
</dbReference>
<evidence type="ECO:0000256" key="7">
    <source>
        <dbReference type="ARBA" id="ARBA00022989"/>
    </source>
</evidence>
<dbReference type="InterPro" id="IPR003439">
    <property type="entry name" value="ABC_transporter-like_ATP-bd"/>
</dbReference>
<dbReference type="AlphaFoldDB" id="S3LAC7"/>
<dbReference type="PROSITE" id="PS50893">
    <property type="entry name" value="ABC_TRANSPORTER_2"/>
    <property type="match status" value="1"/>
</dbReference>
<dbReference type="PROSITE" id="PS00211">
    <property type="entry name" value="ABC_TRANSPORTER_1"/>
    <property type="match status" value="1"/>
</dbReference>
<evidence type="ECO:0000256" key="4">
    <source>
        <dbReference type="ARBA" id="ARBA00022692"/>
    </source>
</evidence>
<evidence type="ECO:0000256" key="10">
    <source>
        <dbReference type="SAM" id="Phobius"/>
    </source>
</evidence>
<dbReference type="RefSeq" id="WP_016518673.1">
    <property type="nucleotide sequence ID" value="NZ_KE332512.1"/>
</dbReference>
<keyword evidence="7 10" id="KW-1133">Transmembrane helix</keyword>
<feature type="transmembrane region" description="Helical" evidence="10">
    <location>
        <begin position="158"/>
        <end position="175"/>
    </location>
</feature>
<evidence type="ECO:0000256" key="3">
    <source>
        <dbReference type="ARBA" id="ARBA00022475"/>
    </source>
</evidence>
<evidence type="ECO:0000313" key="14">
    <source>
        <dbReference type="Proteomes" id="UP000014605"/>
    </source>
</evidence>
<accession>S3LAC7</accession>
<comment type="caution">
    <text evidence="13">The sequence shown here is derived from an EMBL/GenBank/DDBJ whole genome shotgun (WGS) entry which is preliminary data.</text>
</comment>